<dbReference type="AlphaFoldDB" id="A0A5B8ZCS4"/>
<organism evidence="1 2">
    <name type="scientific">Cytobacillus dafuensis</name>
    <name type="common">Bacillus dafuensis</name>
    <dbReference type="NCBI Taxonomy" id="1742359"/>
    <lineage>
        <taxon>Bacteria</taxon>
        <taxon>Bacillati</taxon>
        <taxon>Bacillota</taxon>
        <taxon>Bacilli</taxon>
        <taxon>Bacillales</taxon>
        <taxon>Bacillaceae</taxon>
        <taxon>Cytobacillus</taxon>
    </lineage>
</organism>
<proteinExistence type="predicted"/>
<dbReference type="KEGG" id="bda:FSZ17_21155"/>
<keyword evidence="2" id="KW-1185">Reference proteome</keyword>
<protein>
    <submittedName>
        <fullName evidence="1">Uncharacterized protein</fullName>
    </submittedName>
</protein>
<name>A0A5B8ZCS4_CYTDA</name>
<reference evidence="2" key="1">
    <citation type="submission" date="2019-08" db="EMBL/GenBank/DDBJ databases">
        <authorList>
            <person name="Zheng X."/>
        </authorList>
    </citation>
    <scope>NUCLEOTIDE SEQUENCE [LARGE SCALE GENOMIC DNA]</scope>
    <source>
        <strain evidence="2">FJAT-25496</strain>
    </source>
</reference>
<dbReference type="Proteomes" id="UP000321555">
    <property type="component" value="Chromosome"/>
</dbReference>
<gene>
    <name evidence="1" type="ORF">FSZ17_21155</name>
</gene>
<dbReference type="EMBL" id="CP042593">
    <property type="protein sequence ID" value="QED49569.1"/>
    <property type="molecule type" value="Genomic_DNA"/>
</dbReference>
<sequence length="63" mass="7345">MEQSEIPDTGDAWLDIQTLFGRMLDSLTKQFANEPTSANRFIAAVIDIEPIRERYEKNFIELR</sequence>
<dbReference type="RefSeq" id="WP_057773154.1">
    <property type="nucleotide sequence ID" value="NZ_CP042593.1"/>
</dbReference>
<evidence type="ECO:0000313" key="1">
    <source>
        <dbReference type="EMBL" id="QED49569.1"/>
    </source>
</evidence>
<evidence type="ECO:0000313" key="2">
    <source>
        <dbReference type="Proteomes" id="UP000321555"/>
    </source>
</evidence>
<accession>A0A5B8ZCS4</accession>